<dbReference type="RefSeq" id="WP_096180623.1">
    <property type="nucleotide sequence ID" value="NZ_BDUF01000011.1"/>
</dbReference>
<dbReference type="InterPro" id="IPR007527">
    <property type="entry name" value="Znf_SWIM"/>
</dbReference>
<feature type="coiled-coil region" evidence="2">
    <location>
        <begin position="482"/>
        <end position="509"/>
    </location>
</feature>
<accession>A0A292YFM6</accession>
<keyword evidence="5" id="KW-1185">Reference proteome</keyword>
<dbReference type="Proteomes" id="UP000217785">
    <property type="component" value="Unassembled WGS sequence"/>
</dbReference>
<evidence type="ECO:0000259" key="3">
    <source>
        <dbReference type="PROSITE" id="PS50966"/>
    </source>
</evidence>
<dbReference type="OrthoDB" id="7593573at2"/>
<evidence type="ECO:0000256" key="2">
    <source>
        <dbReference type="SAM" id="Coils"/>
    </source>
</evidence>
<reference evidence="5" key="1">
    <citation type="submission" date="2017-07" db="EMBL/GenBank/DDBJ databases">
        <title>Draft genome sequence of Effusibacillus lacus strain skLN1.</title>
        <authorList>
            <person name="Watanabe M."/>
            <person name="Kojima H."/>
            <person name="Fukui M."/>
        </authorList>
    </citation>
    <scope>NUCLEOTIDE SEQUENCE [LARGE SCALE GENOMIC DNA]</scope>
    <source>
        <strain evidence="5">skLN1</strain>
    </source>
</reference>
<gene>
    <name evidence="4" type="ORF">EFBL_0531</name>
</gene>
<keyword evidence="2" id="KW-0175">Coiled coil</keyword>
<keyword evidence="1" id="KW-0863">Zinc-finger</keyword>
<feature type="domain" description="SWIM-type" evidence="3">
    <location>
        <begin position="55"/>
        <end position="88"/>
    </location>
</feature>
<organism evidence="4 5">
    <name type="scientific">Effusibacillus lacus</name>
    <dbReference type="NCBI Taxonomy" id="1348429"/>
    <lineage>
        <taxon>Bacteria</taxon>
        <taxon>Bacillati</taxon>
        <taxon>Bacillota</taxon>
        <taxon>Bacilli</taxon>
        <taxon>Bacillales</taxon>
        <taxon>Alicyclobacillaceae</taxon>
        <taxon>Effusibacillus</taxon>
    </lineage>
</organism>
<comment type="caution">
    <text evidence="4">The sequence shown here is derived from an EMBL/GenBank/DDBJ whole genome shotgun (WGS) entry which is preliminary data.</text>
</comment>
<keyword evidence="1" id="KW-0862">Zinc</keyword>
<dbReference type="EMBL" id="BDUF01000011">
    <property type="protein sequence ID" value="GAX88917.1"/>
    <property type="molecule type" value="Genomic_DNA"/>
</dbReference>
<dbReference type="Pfam" id="PF04434">
    <property type="entry name" value="SWIM"/>
    <property type="match status" value="1"/>
</dbReference>
<dbReference type="PROSITE" id="PS50966">
    <property type="entry name" value="ZF_SWIM"/>
    <property type="match status" value="1"/>
</dbReference>
<keyword evidence="1" id="KW-0479">Metal-binding</keyword>
<evidence type="ECO:0000313" key="4">
    <source>
        <dbReference type="EMBL" id="GAX88917.1"/>
    </source>
</evidence>
<evidence type="ECO:0000313" key="5">
    <source>
        <dbReference type="Proteomes" id="UP000217785"/>
    </source>
</evidence>
<proteinExistence type="predicted"/>
<evidence type="ECO:0000256" key="1">
    <source>
        <dbReference type="PROSITE-ProRule" id="PRU00325"/>
    </source>
</evidence>
<sequence length="540" mass="63340">MLILNMNHLITRIHPYFSSTILKRGWEYFQDCAVERLDMEGGTVIQATVRGTRKYRVYMDLTSFPDSSCSCPYEGYCKHMAAVLFEALDEVGLSAYDFLANRAGQEEIAAAASQVAADARALPSSAVGGKAKKSPTKPRIAAPQESGPVEEWHLYFSEKFGNPRQYGPYSIGSFYLNVRNHLFPLCQNWSPGIQRLYQLHVWLFVMQQIDRIYSQVSGYSLYYDNDSYFKNQSSQWIDDLVEIVEGIDPVEASQRYPQYLAATTRFLAENAFPARETLTDWSFVYRFLWGRLLNYKPWIIGECDRLRSELKKPDLSLVRKDALIIALVHFDILDGRDRQAMEKAEKELSAQDPAVLWGYFQYFVSSSQWDRLIDWLKWLKPIVKRSGQRHLSHYFHFWQEAKKHRATEEEWVATAIYLLPTSYGHYAKYLIEQGRYREWVDLNLFCGLSLYEVDPVDLKKVESKQKESVLPLYHQAVERCILEKNRDSYREAVRLMKKLEQLYRHLREQPRWARYIEYVSAKYSRYRAFQEELRKGKVVG</sequence>
<dbReference type="AlphaFoldDB" id="A0A292YFM6"/>
<name>A0A292YFM6_9BACL</name>
<dbReference type="GO" id="GO:0008270">
    <property type="term" value="F:zinc ion binding"/>
    <property type="evidence" value="ECO:0007669"/>
    <property type="project" value="UniProtKB-KW"/>
</dbReference>
<protein>
    <recommendedName>
        <fullName evidence="3">SWIM-type domain-containing protein</fullName>
    </recommendedName>
</protein>